<dbReference type="OrthoDB" id="9785699at2"/>
<dbReference type="GO" id="GO:0003824">
    <property type="term" value="F:catalytic activity"/>
    <property type="evidence" value="ECO:0007669"/>
    <property type="project" value="InterPro"/>
</dbReference>
<dbReference type="GO" id="GO:0046872">
    <property type="term" value="F:metal ion binding"/>
    <property type="evidence" value="ECO:0007669"/>
    <property type="project" value="UniProtKB-KW"/>
</dbReference>
<dbReference type="GO" id="GO:0051536">
    <property type="term" value="F:iron-sulfur cluster binding"/>
    <property type="evidence" value="ECO:0007669"/>
    <property type="project" value="UniProtKB-KW"/>
</dbReference>
<evidence type="ECO:0000256" key="2">
    <source>
        <dbReference type="ARBA" id="ARBA00023004"/>
    </source>
</evidence>
<dbReference type="InterPro" id="IPR058240">
    <property type="entry name" value="rSAM_sf"/>
</dbReference>
<dbReference type="RefSeq" id="WP_109007735.1">
    <property type="nucleotide sequence ID" value="NZ_BDUD01000001.1"/>
</dbReference>
<name>A0A2R5FG42_NOSCO</name>
<dbReference type="Pfam" id="PF04055">
    <property type="entry name" value="Radical_SAM"/>
    <property type="match status" value="1"/>
</dbReference>
<dbReference type="InterPro" id="IPR040086">
    <property type="entry name" value="MJ0683-like"/>
</dbReference>
<dbReference type="SUPFAM" id="SSF102114">
    <property type="entry name" value="Radical SAM enzymes"/>
    <property type="match status" value="1"/>
</dbReference>
<dbReference type="Proteomes" id="UP000245124">
    <property type="component" value="Unassembled WGS sequence"/>
</dbReference>
<dbReference type="EMBL" id="BDUD01000001">
    <property type="protein sequence ID" value="GBG17552.1"/>
    <property type="molecule type" value="Genomic_DNA"/>
</dbReference>
<dbReference type="Gene3D" id="3.80.30.30">
    <property type="match status" value="1"/>
</dbReference>
<proteinExistence type="predicted"/>
<protein>
    <submittedName>
        <fullName evidence="5">Radical SAM domain-containing protein</fullName>
    </submittedName>
</protein>
<evidence type="ECO:0000313" key="5">
    <source>
        <dbReference type="EMBL" id="GBG17552.1"/>
    </source>
</evidence>
<dbReference type="SFLD" id="SFLDG01084">
    <property type="entry name" value="Uncharacterised_Radical_SAM_Su"/>
    <property type="match status" value="1"/>
</dbReference>
<comment type="caution">
    <text evidence="5">The sequence shown here is derived from an EMBL/GenBank/DDBJ whole genome shotgun (WGS) entry which is preliminary data.</text>
</comment>
<evidence type="ECO:0000256" key="1">
    <source>
        <dbReference type="ARBA" id="ARBA00022723"/>
    </source>
</evidence>
<gene>
    <name evidence="5" type="ORF">NIES4072_12120</name>
</gene>
<keyword evidence="1" id="KW-0479">Metal-binding</keyword>
<keyword evidence="2" id="KW-0408">Iron</keyword>
<evidence type="ECO:0000313" key="6">
    <source>
        <dbReference type="Proteomes" id="UP000245124"/>
    </source>
</evidence>
<feature type="domain" description="Radical SAM core" evidence="4">
    <location>
        <begin position="51"/>
        <end position="211"/>
    </location>
</feature>
<keyword evidence="3" id="KW-0411">Iron-sulfur</keyword>
<dbReference type="InterPro" id="IPR007197">
    <property type="entry name" value="rSAM"/>
</dbReference>
<dbReference type="AlphaFoldDB" id="A0A2R5FG42"/>
<dbReference type="SFLD" id="SFLDS00029">
    <property type="entry name" value="Radical_SAM"/>
    <property type="match status" value="1"/>
</dbReference>
<dbReference type="PANTHER" id="PTHR43432">
    <property type="entry name" value="SLR0285 PROTEIN"/>
    <property type="match status" value="1"/>
</dbReference>
<accession>A0A2R5FG42</accession>
<reference evidence="5 6" key="1">
    <citation type="submission" date="2017-06" db="EMBL/GenBank/DDBJ databases">
        <title>Genome sequencing of cyanobaciteial culture collection at National Institute for Environmental Studies (NIES).</title>
        <authorList>
            <person name="Hirose Y."/>
            <person name="Shimura Y."/>
            <person name="Fujisawa T."/>
            <person name="Nakamura Y."/>
            <person name="Kawachi M."/>
        </authorList>
    </citation>
    <scope>NUCLEOTIDE SEQUENCE [LARGE SCALE GENOMIC DNA]</scope>
    <source>
        <strain evidence="5 6">NIES-4072</strain>
    </source>
</reference>
<sequence length="312" mass="36122">MAQPKYEGYCECIPTKLVREKFGDVNVYAQNAKSLLTKATGFIGNYDFTLNPYRGCQYGCSYCYAAAFTPNAQMRQDWGKWVIFKQNAAEILAKELKKWYEKNPQTPPSIYMSSVTDPYQPLESKHQLTRRLLEVMLDMGIDGYPTPTLVIQTRSPIIVRDIDYLQRFKRLRINMSIPTGSELVRKDFEPRSPSIKARLNAISKIKQSIDYFKGFLPKISITITPLLPTLATDEAAFIEKLAIADRIVIQAFHANHSRSLIASTRQEAEEIKQKYSWWYENEKLSYRKFKEKLICRLPGVEIMEGKEGFFYE</sequence>
<organism evidence="5 6">
    <name type="scientific">Nostoc commune NIES-4072</name>
    <dbReference type="NCBI Taxonomy" id="2005467"/>
    <lineage>
        <taxon>Bacteria</taxon>
        <taxon>Bacillati</taxon>
        <taxon>Cyanobacteriota</taxon>
        <taxon>Cyanophyceae</taxon>
        <taxon>Nostocales</taxon>
        <taxon>Nostocaceae</taxon>
        <taxon>Nostoc</taxon>
    </lineage>
</organism>
<evidence type="ECO:0000256" key="3">
    <source>
        <dbReference type="ARBA" id="ARBA00023014"/>
    </source>
</evidence>
<evidence type="ECO:0000259" key="4">
    <source>
        <dbReference type="Pfam" id="PF04055"/>
    </source>
</evidence>
<dbReference type="CDD" id="cd01335">
    <property type="entry name" value="Radical_SAM"/>
    <property type="match status" value="1"/>
</dbReference>
<keyword evidence="6" id="KW-1185">Reference proteome</keyword>
<dbReference type="PANTHER" id="PTHR43432:SF3">
    <property type="entry name" value="SLR0285 PROTEIN"/>
    <property type="match status" value="1"/>
</dbReference>